<dbReference type="Proteomes" id="UP000011572">
    <property type="component" value="Unassembled WGS sequence"/>
</dbReference>
<dbReference type="RefSeq" id="WP_004596392.1">
    <property type="nucleotide sequence ID" value="NZ_AOIW01000079.1"/>
</dbReference>
<proteinExistence type="predicted"/>
<accession>M0CX61</accession>
<name>M0CX61_9EURY</name>
<comment type="caution">
    <text evidence="1">The sequence shown here is derived from an EMBL/GenBank/DDBJ whole genome shotgun (WGS) entry which is preliminary data.</text>
</comment>
<protein>
    <submittedName>
        <fullName evidence="1">Uncharacterized protein</fullName>
    </submittedName>
</protein>
<evidence type="ECO:0000313" key="1">
    <source>
        <dbReference type="EMBL" id="ELZ27826.1"/>
    </source>
</evidence>
<organism evidence="1 2">
    <name type="scientific">Halorubrum distributum JCM 10247</name>
    <dbReference type="NCBI Taxonomy" id="1227486"/>
    <lineage>
        <taxon>Archaea</taxon>
        <taxon>Methanobacteriati</taxon>
        <taxon>Methanobacteriota</taxon>
        <taxon>Stenosarchaea group</taxon>
        <taxon>Halobacteria</taxon>
        <taxon>Halobacteriales</taxon>
        <taxon>Haloferacaceae</taxon>
        <taxon>Halorubrum</taxon>
        <taxon>Halorubrum distributum group</taxon>
    </lineage>
</organism>
<reference evidence="1 2" key="1">
    <citation type="journal article" date="2014" name="PLoS Genet.">
        <title>Phylogenetically driven sequencing of extremely halophilic archaea reveals strategies for static and dynamic osmo-response.</title>
        <authorList>
            <person name="Becker E.A."/>
            <person name="Seitzer P.M."/>
            <person name="Tritt A."/>
            <person name="Larsen D."/>
            <person name="Krusor M."/>
            <person name="Yao A.I."/>
            <person name="Wu D."/>
            <person name="Madern D."/>
            <person name="Eisen J.A."/>
            <person name="Darling A.E."/>
            <person name="Facciotti M.T."/>
        </authorList>
    </citation>
    <scope>NUCLEOTIDE SEQUENCE [LARGE SCALE GENOMIC DNA]</scope>
    <source>
        <strain evidence="1 2">JCM 10247</strain>
    </source>
</reference>
<dbReference type="EMBL" id="AOIW01000079">
    <property type="protein sequence ID" value="ELZ27826.1"/>
    <property type="molecule type" value="Genomic_DNA"/>
</dbReference>
<dbReference type="AlphaFoldDB" id="M0CX61"/>
<gene>
    <name evidence="1" type="ORF">C473_16499</name>
</gene>
<sequence>MVEIDLDEETDRWQWRCPAGHRSWEPTNYHFWCAQCARSNDTDAEPEFEELRNVRTDETFERDEVELVRGSESYESLRGGRA</sequence>
<evidence type="ECO:0000313" key="2">
    <source>
        <dbReference type="Proteomes" id="UP000011572"/>
    </source>
</evidence>
<dbReference type="PATRIC" id="fig|1227486.3.peg.3210"/>